<evidence type="ECO:0008006" key="2">
    <source>
        <dbReference type="Google" id="ProtNLM"/>
    </source>
</evidence>
<organism evidence="1">
    <name type="scientific">marine sediment metagenome</name>
    <dbReference type="NCBI Taxonomy" id="412755"/>
    <lineage>
        <taxon>unclassified sequences</taxon>
        <taxon>metagenomes</taxon>
        <taxon>ecological metagenomes</taxon>
    </lineage>
</organism>
<accession>X0ZJS1</accession>
<proteinExistence type="predicted"/>
<dbReference type="EMBL" id="BART01006795">
    <property type="protein sequence ID" value="GAG69895.1"/>
    <property type="molecule type" value="Genomic_DNA"/>
</dbReference>
<reference evidence="1" key="1">
    <citation type="journal article" date="2014" name="Front. Microbiol.">
        <title>High frequency of phylogenetically diverse reductive dehalogenase-homologous genes in deep subseafloor sedimentary metagenomes.</title>
        <authorList>
            <person name="Kawai M."/>
            <person name="Futagami T."/>
            <person name="Toyoda A."/>
            <person name="Takaki Y."/>
            <person name="Nishi S."/>
            <person name="Hori S."/>
            <person name="Arai W."/>
            <person name="Tsubouchi T."/>
            <person name="Morono Y."/>
            <person name="Uchiyama I."/>
            <person name="Ito T."/>
            <person name="Fujiyama A."/>
            <person name="Inagaki F."/>
            <person name="Takami H."/>
        </authorList>
    </citation>
    <scope>NUCLEOTIDE SEQUENCE</scope>
    <source>
        <strain evidence="1">Expedition CK06-06</strain>
    </source>
</reference>
<comment type="caution">
    <text evidence="1">The sequence shown here is derived from an EMBL/GenBank/DDBJ whole genome shotgun (WGS) entry which is preliminary data.</text>
</comment>
<protein>
    <recommendedName>
        <fullName evidence="2">MalT-like TPR region domain-containing protein</fullName>
    </recommendedName>
</protein>
<name>X0ZJS1_9ZZZZ</name>
<dbReference type="AlphaFoldDB" id="X0ZJS1"/>
<dbReference type="InterPro" id="IPR011990">
    <property type="entry name" value="TPR-like_helical_dom_sf"/>
</dbReference>
<gene>
    <name evidence="1" type="ORF">S01H4_15506</name>
</gene>
<sequence length="132" mass="14570">MFYSHYLTLMGHAEEGTEQMRLALELDPLNPFVQSLHGTQLCMIGDFEGCARVIEDVMASTPGFGFGYAPLTWAYHELGERDKAIAAAANYFRVSLNVPEGALAIEKAYADGDYSGAMLHAAKILEERSKNY</sequence>
<dbReference type="SUPFAM" id="SSF48452">
    <property type="entry name" value="TPR-like"/>
    <property type="match status" value="1"/>
</dbReference>
<dbReference type="Gene3D" id="1.25.40.10">
    <property type="entry name" value="Tetratricopeptide repeat domain"/>
    <property type="match status" value="1"/>
</dbReference>
<evidence type="ECO:0000313" key="1">
    <source>
        <dbReference type="EMBL" id="GAG69895.1"/>
    </source>
</evidence>